<dbReference type="Proteomes" id="UP000064912">
    <property type="component" value="Chromosome"/>
</dbReference>
<evidence type="ECO:0008006" key="4">
    <source>
        <dbReference type="Google" id="ProtNLM"/>
    </source>
</evidence>
<gene>
    <name evidence="2" type="ORF">NHU_00097</name>
</gene>
<evidence type="ECO:0000256" key="1">
    <source>
        <dbReference type="SAM" id="SignalP"/>
    </source>
</evidence>
<name>A0A0D6AWK1_RHOSU</name>
<dbReference type="EMBL" id="AP014800">
    <property type="protein sequence ID" value="BAQ67268.1"/>
    <property type="molecule type" value="Genomic_DNA"/>
</dbReference>
<organism evidence="2 3">
    <name type="scientific">Rhodovulum sulfidophilum</name>
    <name type="common">Rhodobacter sulfidophilus</name>
    <dbReference type="NCBI Taxonomy" id="35806"/>
    <lineage>
        <taxon>Bacteria</taxon>
        <taxon>Pseudomonadati</taxon>
        <taxon>Pseudomonadota</taxon>
        <taxon>Alphaproteobacteria</taxon>
        <taxon>Rhodobacterales</taxon>
        <taxon>Paracoccaceae</taxon>
        <taxon>Rhodovulum</taxon>
    </lineage>
</organism>
<dbReference type="Pfam" id="PF09898">
    <property type="entry name" value="DUF2125"/>
    <property type="match status" value="1"/>
</dbReference>
<evidence type="ECO:0000313" key="3">
    <source>
        <dbReference type="Proteomes" id="UP000064912"/>
    </source>
</evidence>
<dbReference type="eggNOG" id="COG2982">
    <property type="taxonomic scope" value="Bacteria"/>
</dbReference>
<protein>
    <recommendedName>
        <fullName evidence="4">DUF2125 domain-containing protein</fullName>
    </recommendedName>
</protein>
<evidence type="ECO:0000313" key="2">
    <source>
        <dbReference type="EMBL" id="BAQ67268.1"/>
    </source>
</evidence>
<dbReference type="AlphaFoldDB" id="A0A0D6AWK1"/>
<dbReference type="RefSeq" id="WP_060833413.1">
    <property type="nucleotide sequence ID" value="NZ_JAESJF010000569.1"/>
</dbReference>
<keyword evidence="1" id="KW-0732">Signal</keyword>
<dbReference type="InterPro" id="IPR018666">
    <property type="entry name" value="DUF2125"/>
</dbReference>
<accession>A0A0D6AWK1</accession>
<sequence length="500" mass="53241">MTLLKSASALAIATSFGLALPAAADVTADEVWSSWQALAQGSGQSMSGTESRSGDRLTVKDLLITSTDEQGGSVQVGFDSIVFAERGDGSVAIEVPETYPMSVEIRNAKGEVTELDFTVTQPDFEMIASGTPEALVQDFNSPEVTLTLDRVSGDGPADVEASMKIDGMSGHYAQTEAEPRVFESDLAIDRVHLELTAEGRNEDTDVKLVGTVHDVSSTSDSRMPVGIDPTELAEMMRAGLMSQGELEHGAMAYAFDLIEDGNKTHAEVSVNSGRIAFDLGGTGVSYDASGNETRMALYDPQLPVPEIEAKMAESGIHFEMPLIKADEPSDFGLGIRLKDLTVNDEVWATFDPTEQLPRDPATLLVDLAGKTRLLTDFTDADVTESDGIPAELDALNVKDMQLKLAGADLTGSGAFTFDNSDKVTFDGMPLPEGSLSLRLEGANALLDKLVAMGLVPEDQVMGLRMMMGMFARPGDGPDTMVSEITVSDGGQVRANGQRLR</sequence>
<proteinExistence type="predicted"/>
<dbReference type="PATRIC" id="fig|35806.4.peg.97"/>
<feature type="chain" id="PRO_5002301006" description="DUF2125 domain-containing protein" evidence="1">
    <location>
        <begin position="25"/>
        <end position="500"/>
    </location>
</feature>
<feature type="signal peptide" evidence="1">
    <location>
        <begin position="1"/>
        <end position="24"/>
    </location>
</feature>
<dbReference type="KEGG" id="rsu:NHU_00097"/>
<reference evidence="2 3" key="1">
    <citation type="submission" date="2015-02" db="EMBL/GenBank/DDBJ databases">
        <title>Genome sequene of Rhodovulum sulfidophilum DSM 2351.</title>
        <authorList>
            <person name="Nagao N."/>
        </authorList>
    </citation>
    <scope>NUCLEOTIDE SEQUENCE [LARGE SCALE GENOMIC DNA]</scope>
    <source>
        <strain evidence="2 3">DSM 2351</strain>
    </source>
</reference>